<gene>
    <name evidence="1" type="ORF">IHE29_16170</name>
</gene>
<geneLocation type="plasmid" evidence="1 2">
    <name>unnamed</name>
</geneLocation>
<keyword evidence="2" id="KW-1185">Reference proteome</keyword>
<evidence type="ECO:0000313" key="2">
    <source>
        <dbReference type="Proteomes" id="UP001493153"/>
    </source>
</evidence>
<organism evidence="1 2">
    <name type="scientific">Mycetohabitans rhizoxinica</name>
    <dbReference type="NCBI Taxonomy" id="412963"/>
    <lineage>
        <taxon>Bacteria</taxon>
        <taxon>Pseudomonadati</taxon>
        <taxon>Pseudomonadota</taxon>
        <taxon>Betaproteobacteria</taxon>
        <taxon>Burkholderiales</taxon>
        <taxon>Burkholderiaceae</taxon>
        <taxon>Mycetohabitans</taxon>
    </lineage>
</organism>
<name>A0ABZ2PZX5_9BURK</name>
<proteinExistence type="predicted"/>
<dbReference type="RefSeq" id="WP_338912021.1">
    <property type="nucleotide sequence ID" value="NZ_CP062177.1"/>
</dbReference>
<accession>A0ABZ2PZX5</accession>
<evidence type="ECO:0000313" key="1">
    <source>
        <dbReference type="EMBL" id="WXK40704.1"/>
    </source>
</evidence>
<dbReference type="Proteomes" id="UP001493153">
    <property type="component" value="Plasmid unnamed"/>
</dbReference>
<keyword evidence="1" id="KW-0614">Plasmid</keyword>
<sequence>MSGFSPVDDPSFNLHFGFGLLGSPQRLLQCGAAILLSASAIENLQK</sequence>
<dbReference type="EMBL" id="CP062177">
    <property type="protein sequence ID" value="WXK40704.1"/>
    <property type="molecule type" value="Genomic_DNA"/>
</dbReference>
<protein>
    <submittedName>
        <fullName evidence="1">Uncharacterized protein</fullName>
    </submittedName>
</protein>
<reference evidence="1 2" key="1">
    <citation type="submission" date="2020-09" db="EMBL/GenBank/DDBJ databases">
        <title>Genome sequences of Mycetohabitans spp.</title>
        <authorList>
            <person name="Carter M.E."/>
            <person name="Carpenter S.C.D."/>
            <person name="Bogdanove A.J."/>
        </authorList>
    </citation>
    <scope>NUCLEOTIDE SEQUENCE [LARGE SCALE GENOMIC DNA]</scope>
    <source>
        <strain evidence="1 2">B12</strain>
        <plasmid evidence="1 2">unnamed</plasmid>
    </source>
</reference>